<dbReference type="AlphaFoldDB" id="A0A8B6QK80"/>
<dbReference type="EMBL" id="CP032148">
    <property type="protein sequence ID" value="QSD63394.1"/>
    <property type="molecule type" value="Genomic_DNA"/>
</dbReference>
<proteinExistence type="predicted"/>
<accession>A0A8B6QK80</accession>
<organism evidence="1 2">
    <name type="scientific">Lactococcus lactis subsp. cremoris</name>
    <name type="common">Streptococcus cremoris</name>
    <dbReference type="NCBI Taxonomy" id="1359"/>
    <lineage>
        <taxon>Bacteria</taxon>
        <taxon>Bacillati</taxon>
        <taxon>Bacillota</taxon>
        <taxon>Bacilli</taxon>
        <taxon>Lactobacillales</taxon>
        <taxon>Streptococcaceae</taxon>
        <taxon>Lactococcus</taxon>
    </lineage>
</organism>
<evidence type="ECO:0000313" key="2">
    <source>
        <dbReference type="Proteomes" id="UP000663552"/>
    </source>
</evidence>
<gene>
    <name evidence="1" type="ORF">LL1196_1778</name>
</gene>
<reference evidence="1" key="1">
    <citation type="journal article" date="2020" name="Mol. Microbiol.">
        <title>The CWPS Rubik's cube: Linking diversity of cell wall polysaccharide structures with the encoded biosynthetic machinery of selected Lactococcus lactis strains.</title>
        <authorList>
            <person name="Mahony J."/>
            <person name="Frantzen C."/>
            <person name="Vinogradov E."/>
            <person name="Sadovskaya I."/>
            <person name="Theodorou I."/>
            <person name="Kelleher P."/>
            <person name="Chapot-Chartier M.P."/>
            <person name="Cambillau C."/>
            <person name="Holo H."/>
            <person name="van Sinderen D."/>
        </authorList>
    </citation>
    <scope>NUCLEOTIDE SEQUENCE</scope>
    <source>
        <strain evidence="1">1196</strain>
    </source>
</reference>
<dbReference type="RefSeq" id="WP_205536386.1">
    <property type="nucleotide sequence ID" value="NZ_CP032148.2"/>
</dbReference>
<sequence length="57" mass="6302">MSINFEEIESIVVETDEKNSIPIATITADTVKPEQGYRVRIKPKIKNYPLGGNGSLP</sequence>
<dbReference type="Proteomes" id="UP000663552">
    <property type="component" value="Chromosome"/>
</dbReference>
<evidence type="ECO:0000313" key="1">
    <source>
        <dbReference type="EMBL" id="QSD63394.1"/>
    </source>
</evidence>
<protein>
    <submittedName>
        <fullName evidence="1">Uncharacterized protein</fullName>
    </submittedName>
</protein>
<name>A0A8B6QK80_LACLC</name>